<dbReference type="AlphaFoldDB" id="A0AAN8P0V0"/>
<feature type="binding site" evidence="12">
    <location>
        <position position="59"/>
    </location>
    <ligand>
        <name>Zn(2+)</name>
        <dbReference type="ChEBI" id="CHEBI:29105"/>
    </ligand>
</feature>
<evidence type="ECO:0000256" key="7">
    <source>
        <dbReference type="ARBA" id="ARBA00023015"/>
    </source>
</evidence>
<dbReference type="PROSITE" id="PS50157">
    <property type="entry name" value="ZINC_FINGER_C2H2_2"/>
    <property type="match status" value="12"/>
</dbReference>
<evidence type="ECO:0000256" key="4">
    <source>
        <dbReference type="ARBA" id="ARBA00022737"/>
    </source>
</evidence>
<evidence type="ECO:0000256" key="2">
    <source>
        <dbReference type="ARBA" id="ARBA00006991"/>
    </source>
</evidence>
<dbReference type="Proteomes" id="UP001372834">
    <property type="component" value="Unassembled WGS sequence"/>
</dbReference>
<keyword evidence="3 12" id="KW-0479">Metal-binding</keyword>
<evidence type="ECO:0000256" key="12">
    <source>
        <dbReference type="PROSITE-ProRule" id="PRU01263"/>
    </source>
</evidence>
<comment type="subcellular location">
    <subcellularLocation>
        <location evidence="1">Nucleus</location>
    </subcellularLocation>
</comment>
<comment type="similarity">
    <text evidence="2">Belongs to the krueppel C2H2-type zinc-finger protein family.</text>
</comment>
<evidence type="ECO:0000256" key="8">
    <source>
        <dbReference type="ARBA" id="ARBA00023125"/>
    </source>
</evidence>
<dbReference type="PROSITE" id="PS51915">
    <property type="entry name" value="ZAD"/>
    <property type="match status" value="1"/>
</dbReference>
<organism evidence="15 16">
    <name type="scientific">Polyplax serrata</name>
    <name type="common">Common mouse louse</name>
    <dbReference type="NCBI Taxonomy" id="468196"/>
    <lineage>
        <taxon>Eukaryota</taxon>
        <taxon>Metazoa</taxon>
        <taxon>Ecdysozoa</taxon>
        <taxon>Arthropoda</taxon>
        <taxon>Hexapoda</taxon>
        <taxon>Insecta</taxon>
        <taxon>Pterygota</taxon>
        <taxon>Neoptera</taxon>
        <taxon>Paraneoptera</taxon>
        <taxon>Psocodea</taxon>
        <taxon>Troctomorpha</taxon>
        <taxon>Phthiraptera</taxon>
        <taxon>Anoplura</taxon>
        <taxon>Polyplacidae</taxon>
        <taxon>Polyplax</taxon>
    </lineage>
</organism>
<evidence type="ECO:0000256" key="3">
    <source>
        <dbReference type="ARBA" id="ARBA00022723"/>
    </source>
</evidence>
<dbReference type="PANTHER" id="PTHR24393">
    <property type="entry name" value="ZINC FINGER PROTEIN"/>
    <property type="match status" value="1"/>
</dbReference>
<dbReference type="SUPFAM" id="SSF57716">
    <property type="entry name" value="Glucocorticoid receptor-like (DNA-binding domain)"/>
    <property type="match status" value="1"/>
</dbReference>
<feature type="domain" description="C2H2-type" evidence="13">
    <location>
        <begin position="736"/>
        <end position="765"/>
    </location>
</feature>
<dbReference type="Pfam" id="PF13913">
    <property type="entry name" value="zf-C2HC_2"/>
    <property type="match status" value="1"/>
</dbReference>
<dbReference type="Pfam" id="PF07776">
    <property type="entry name" value="zf-AD"/>
    <property type="match status" value="1"/>
</dbReference>
<name>A0AAN8P0V0_POLSC</name>
<sequence length="958" mass="110602">MCQTLVTVNDFNNICRLCLQIHDEMVDIFSSGIENQFMEITKLKVQCNDKLPHSICQNCRQEMDYIVKFLEKAKGSDTYLRSILSKEESTKTDVKTMGQQPRSKIVSRKAKKKVKDISENNKLYLIVVSKGEANSEEENGICVKDLNVDNDDFELAHYCKTLVKNYFSDHTYPKEYNSCNGVENMNQSIPLNGSTNESHVNYMHKVNLFIYKCRECKECFDEYCDLTHHYLLVHNGESPEIDFSFMCPLCKSSIVAKSSFLAHLECHKKDGFKFVNVNSSGEAVQVKEHEMQVFEALKIETMQCNKVWQLCVDTFQCGTCFQRINPEDIEHHAKSHTFDDLHVKFACPICDNSFDNNINTFFEHLLLHREQNNYFIKVSSCGEPLEFNENETFFVPHKEAVDIINIMNTDSQFEKVIKVTNINSCHICEYSTESFGALCSHYEMYHPKDKVPEETYICPVCTKDFKTDDSSKSKQNLYEHLKIHKNSGIHFIEVNRNGTIAANSENYSSIFTQSKLLLNLLYNSLFFSADQIWCPCLVVPTEMNELLESEECLNKNQFNKNSQQVKGISHNSLSYICEKCGKKFSSVIAYKKHFTKHSQGSNTSCGKRPICTICNKNFANKTSLYRHVRNHIKEGVVSEMETSELLGIICEKCGRTFSNLTSLTKHKKSHRTGKENTALKCDICGREFYRQSSFDRHKSAHLNPKYFDCNVCKLPLPSVVSLQKHLEMHKTSSNTHDCKACKTSFLTKESLTAHQTHTGHYLDRKPMECNVCHEKFFIGRKFTEHIKMHPKYKMGECTLCGKRLSTVQSLMLHMGRHFESNSILCPHCGKQFFEERNYHRHLLTHEGIKPFACDVDGCEKSFYTLFELNRHKKYHNNTRDFVCPYCSKSFHEANHLTVHVRTHTGERPYVCPHCNKGFITRTRCKHHIKLVHQGIGYDLIQSSISKKVAVFEAIETAV</sequence>
<dbReference type="InterPro" id="IPR013087">
    <property type="entry name" value="Znf_C2H2_type"/>
</dbReference>
<dbReference type="InterPro" id="IPR036236">
    <property type="entry name" value="Znf_C2H2_sf"/>
</dbReference>
<dbReference type="PROSITE" id="PS00028">
    <property type="entry name" value="ZINC_FINGER_C2H2_1"/>
    <property type="match status" value="14"/>
</dbReference>
<feature type="domain" description="C2H2-type" evidence="13">
    <location>
        <begin position="851"/>
        <end position="880"/>
    </location>
</feature>
<feature type="binding site" evidence="12">
    <location>
        <position position="18"/>
    </location>
    <ligand>
        <name>Zn(2+)</name>
        <dbReference type="ChEBI" id="CHEBI:29105"/>
    </ligand>
</feature>
<proteinExistence type="inferred from homology"/>
<evidence type="ECO:0000256" key="6">
    <source>
        <dbReference type="ARBA" id="ARBA00022833"/>
    </source>
</evidence>
<feature type="domain" description="C2H2-type" evidence="13">
    <location>
        <begin position="881"/>
        <end position="908"/>
    </location>
</feature>
<feature type="domain" description="C2H2-type" evidence="13">
    <location>
        <begin position="679"/>
        <end position="706"/>
    </location>
</feature>
<feature type="domain" description="ZAD" evidence="14">
    <location>
        <begin position="13"/>
        <end position="83"/>
    </location>
</feature>
<keyword evidence="6 12" id="KW-0862">Zinc</keyword>
<evidence type="ECO:0000259" key="14">
    <source>
        <dbReference type="PROSITE" id="PS51915"/>
    </source>
</evidence>
<gene>
    <name evidence="15" type="ORF">RUM43_010772</name>
</gene>
<feature type="domain" description="C2H2-type" evidence="13">
    <location>
        <begin position="648"/>
        <end position="675"/>
    </location>
</feature>
<dbReference type="SUPFAM" id="SSF57667">
    <property type="entry name" value="beta-beta-alpha zinc fingers"/>
    <property type="match status" value="6"/>
</dbReference>
<feature type="domain" description="C2H2-type" evidence="13">
    <location>
        <begin position="211"/>
        <end position="239"/>
    </location>
</feature>
<dbReference type="Gene3D" id="3.30.160.60">
    <property type="entry name" value="Classic Zinc Finger"/>
    <property type="match status" value="10"/>
</dbReference>
<protein>
    <submittedName>
        <fullName evidence="15">Uncharacterized protein</fullName>
    </submittedName>
</protein>
<feature type="binding site" evidence="12">
    <location>
        <position position="15"/>
    </location>
    <ligand>
        <name>Zn(2+)</name>
        <dbReference type="ChEBI" id="CHEBI:29105"/>
    </ligand>
</feature>
<keyword evidence="7" id="KW-0805">Transcription regulation</keyword>
<evidence type="ECO:0000256" key="5">
    <source>
        <dbReference type="ARBA" id="ARBA00022771"/>
    </source>
</evidence>
<keyword evidence="4" id="KW-0677">Repeat</keyword>
<dbReference type="Pfam" id="PF13912">
    <property type="entry name" value="zf-C2H2_6"/>
    <property type="match status" value="2"/>
</dbReference>
<evidence type="ECO:0000256" key="1">
    <source>
        <dbReference type="ARBA" id="ARBA00004123"/>
    </source>
</evidence>
<keyword evidence="8" id="KW-0238">DNA-binding</keyword>
<keyword evidence="5 11" id="KW-0863">Zinc-finger</keyword>
<evidence type="ECO:0000256" key="10">
    <source>
        <dbReference type="ARBA" id="ARBA00023242"/>
    </source>
</evidence>
<feature type="domain" description="C2H2-type" evidence="13">
    <location>
        <begin position="823"/>
        <end position="850"/>
    </location>
</feature>
<feature type="domain" description="C2H2-type" evidence="13">
    <location>
        <begin position="767"/>
        <end position="794"/>
    </location>
</feature>
<dbReference type="Pfam" id="PF13894">
    <property type="entry name" value="zf-C2H2_4"/>
    <property type="match status" value="1"/>
</dbReference>
<dbReference type="Pfam" id="PF00096">
    <property type="entry name" value="zf-C2H2"/>
    <property type="match status" value="2"/>
</dbReference>
<evidence type="ECO:0000259" key="13">
    <source>
        <dbReference type="PROSITE" id="PS50157"/>
    </source>
</evidence>
<feature type="domain" description="C2H2-type" evidence="13">
    <location>
        <begin position="609"/>
        <end position="636"/>
    </location>
</feature>
<feature type="domain" description="C2H2-type" evidence="13">
    <location>
        <begin position="575"/>
        <end position="602"/>
    </location>
</feature>
<dbReference type="GO" id="GO:0000978">
    <property type="term" value="F:RNA polymerase II cis-regulatory region sequence-specific DNA binding"/>
    <property type="evidence" value="ECO:0007669"/>
    <property type="project" value="TreeGrafter"/>
</dbReference>
<dbReference type="FunFam" id="3.30.160.60:FF:000064">
    <property type="entry name" value="Early growth response protein 3"/>
    <property type="match status" value="1"/>
</dbReference>
<dbReference type="Gene3D" id="3.40.1800.20">
    <property type="match status" value="1"/>
</dbReference>
<dbReference type="GO" id="GO:0001228">
    <property type="term" value="F:DNA-binding transcription activator activity, RNA polymerase II-specific"/>
    <property type="evidence" value="ECO:0007669"/>
    <property type="project" value="TreeGrafter"/>
</dbReference>
<feature type="binding site" evidence="12">
    <location>
        <position position="56"/>
    </location>
    <ligand>
        <name>Zn(2+)</name>
        <dbReference type="ChEBI" id="CHEBI:29105"/>
    </ligand>
</feature>
<dbReference type="SMART" id="SM00868">
    <property type="entry name" value="zf-AD"/>
    <property type="match status" value="1"/>
</dbReference>
<evidence type="ECO:0000256" key="11">
    <source>
        <dbReference type="PROSITE-ProRule" id="PRU00042"/>
    </source>
</evidence>
<feature type="domain" description="C2H2-type" evidence="13">
    <location>
        <begin position="909"/>
        <end position="934"/>
    </location>
</feature>
<dbReference type="EMBL" id="JAWJWE010000004">
    <property type="protein sequence ID" value="KAK6637098.1"/>
    <property type="molecule type" value="Genomic_DNA"/>
</dbReference>
<evidence type="ECO:0000313" key="15">
    <source>
        <dbReference type="EMBL" id="KAK6637098.1"/>
    </source>
</evidence>
<keyword evidence="9" id="KW-0804">Transcription</keyword>
<accession>A0AAN8P0V0</accession>
<dbReference type="InterPro" id="IPR012934">
    <property type="entry name" value="Znf_AD"/>
</dbReference>
<reference evidence="15 16" key="1">
    <citation type="submission" date="2023-10" db="EMBL/GenBank/DDBJ databases">
        <title>Genomes of two closely related lineages of the louse Polyplax serrata with different host specificities.</title>
        <authorList>
            <person name="Martinu J."/>
            <person name="Tarabai H."/>
            <person name="Stefka J."/>
            <person name="Hypsa V."/>
        </authorList>
    </citation>
    <scope>NUCLEOTIDE SEQUENCE [LARGE SCALE GENOMIC DNA]</scope>
    <source>
        <strain evidence="15">HR10_N</strain>
    </source>
</reference>
<dbReference type="GO" id="GO:0005634">
    <property type="term" value="C:nucleus"/>
    <property type="evidence" value="ECO:0007669"/>
    <property type="project" value="UniProtKB-SubCell"/>
</dbReference>
<comment type="caution">
    <text evidence="15">The sequence shown here is derived from an EMBL/GenBank/DDBJ whole genome shotgun (WGS) entry which is preliminary data.</text>
</comment>
<dbReference type="SMART" id="SM00355">
    <property type="entry name" value="ZnF_C2H2"/>
    <property type="match status" value="18"/>
</dbReference>
<feature type="domain" description="C2H2-type" evidence="13">
    <location>
        <begin position="795"/>
        <end position="822"/>
    </location>
</feature>
<keyword evidence="10" id="KW-0539">Nucleus</keyword>
<evidence type="ECO:0000313" key="16">
    <source>
        <dbReference type="Proteomes" id="UP001372834"/>
    </source>
</evidence>
<dbReference type="GO" id="GO:0008270">
    <property type="term" value="F:zinc ion binding"/>
    <property type="evidence" value="ECO:0007669"/>
    <property type="project" value="UniProtKB-UniRule"/>
</dbReference>
<evidence type="ECO:0000256" key="9">
    <source>
        <dbReference type="ARBA" id="ARBA00023163"/>
    </source>
</evidence>
<dbReference type="PANTHER" id="PTHR24393:SF15">
    <property type="entry name" value="IP01243P-RELATED"/>
    <property type="match status" value="1"/>
</dbReference>